<sequence>MLTHLSLAEEDLKDAGWRHIWNAPGHFMCPLQRLVLRECSLTSACCKYMMSSFKNNQSLPSLALNFNRLMDNEVILLCRALADANCNLLVLELAQCWFTSASCHALTLAVVFFSQRRAEEAMLKKKSNDSVGVYTRLQGPKFHQTVEITGLISTLETGNEEKEITVEENGPWSQPEVRERK</sequence>
<proteinExistence type="predicted"/>
<accession>A0A8J6GSU8</accession>
<evidence type="ECO:0000256" key="1">
    <source>
        <dbReference type="SAM" id="MobiDB-lite"/>
    </source>
</evidence>
<protein>
    <submittedName>
        <fullName evidence="2">NACHT, LRR and PYD domains-containing protein 8</fullName>
    </submittedName>
</protein>
<dbReference type="GO" id="GO:0050727">
    <property type="term" value="P:regulation of inflammatory response"/>
    <property type="evidence" value="ECO:0007669"/>
    <property type="project" value="TreeGrafter"/>
</dbReference>
<dbReference type="SUPFAM" id="SSF52047">
    <property type="entry name" value="RNI-like"/>
    <property type="match status" value="1"/>
</dbReference>
<dbReference type="GO" id="GO:0005737">
    <property type="term" value="C:cytoplasm"/>
    <property type="evidence" value="ECO:0007669"/>
    <property type="project" value="TreeGrafter"/>
</dbReference>
<dbReference type="Proteomes" id="UP000710432">
    <property type="component" value="Unassembled WGS sequence"/>
</dbReference>
<evidence type="ECO:0000313" key="2">
    <source>
        <dbReference type="EMBL" id="KAH0516223.1"/>
    </source>
</evidence>
<name>A0A8J6GSU8_MICOH</name>
<dbReference type="EMBL" id="JAATJU010020600">
    <property type="protein sequence ID" value="KAH0516223.1"/>
    <property type="molecule type" value="Genomic_DNA"/>
</dbReference>
<dbReference type="InterPro" id="IPR032675">
    <property type="entry name" value="LRR_dom_sf"/>
</dbReference>
<dbReference type="InterPro" id="IPR050637">
    <property type="entry name" value="NLRP_innate_immun_reg"/>
</dbReference>
<reference evidence="2" key="1">
    <citation type="submission" date="2020-03" db="EMBL/GenBank/DDBJ databases">
        <title>Studies in the Genomics of Life Span.</title>
        <authorList>
            <person name="Glass D."/>
        </authorList>
    </citation>
    <scope>NUCLEOTIDE SEQUENCE</scope>
    <source>
        <strain evidence="2">LTLLF</strain>
        <tissue evidence="2">Muscle</tissue>
    </source>
</reference>
<dbReference type="PANTHER" id="PTHR45690:SF8">
    <property type="entry name" value="NACHT, LRR AND PYD DOMAINS-CONTAINING PROTEIN 8"/>
    <property type="match status" value="1"/>
</dbReference>
<organism evidence="2 3">
    <name type="scientific">Microtus ochrogaster</name>
    <name type="common">Prairie vole</name>
    <dbReference type="NCBI Taxonomy" id="79684"/>
    <lineage>
        <taxon>Eukaryota</taxon>
        <taxon>Metazoa</taxon>
        <taxon>Chordata</taxon>
        <taxon>Craniata</taxon>
        <taxon>Vertebrata</taxon>
        <taxon>Euteleostomi</taxon>
        <taxon>Mammalia</taxon>
        <taxon>Eutheria</taxon>
        <taxon>Euarchontoglires</taxon>
        <taxon>Glires</taxon>
        <taxon>Rodentia</taxon>
        <taxon>Myomorpha</taxon>
        <taxon>Muroidea</taxon>
        <taxon>Cricetidae</taxon>
        <taxon>Arvicolinae</taxon>
        <taxon>Microtus</taxon>
    </lineage>
</organism>
<gene>
    <name evidence="2" type="ORF">LTLLF_126420</name>
</gene>
<dbReference type="AlphaFoldDB" id="A0A8J6GSU8"/>
<evidence type="ECO:0000313" key="3">
    <source>
        <dbReference type="Proteomes" id="UP000710432"/>
    </source>
</evidence>
<dbReference type="Gene3D" id="3.80.10.10">
    <property type="entry name" value="Ribonuclease Inhibitor"/>
    <property type="match status" value="1"/>
</dbReference>
<feature type="region of interest" description="Disordered" evidence="1">
    <location>
        <begin position="162"/>
        <end position="181"/>
    </location>
</feature>
<dbReference type="PANTHER" id="PTHR45690">
    <property type="entry name" value="NACHT, LRR AND PYD DOMAINS-CONTAINING PROTEIN 12"/>
    <property type="match status" value="1"/>
</dbReference>
<comment type="caution">
    <text evidence="2">The sequence shown here is derived from an EMBL/GenBank/DDBJ whole genome shotgun (WGS) entry which is preliminary data.</text>
</comment>